<dbReference type="EMBL" id="JMSN01000011">
    <property type="protein sequence ID" value="KDN52354.1"/>
    <property type="molecule type" value="Genomic_DNA"/>
</dbReference>
<dbReference type="Pfam" id="PF00581">
    <property type="entry name" value="Rhodanese"/>
    <property type="match status" value="1"/>
</dbReference>
<dbReference type="OMA" id="RRIDWEN"/>
<dbReference type="SUPFAM" id="SSF52821">
    <property type="entry name" value="Rhodanese/Cell cycle control phosphatase"/>
    <property type="match status" value="1"/>
</dbReference>
<gene>
    <name evidence="3" type="ORF">K437DRAFT_272557</name>
</gene>
<organism evidence="3 4">
    <name type="scientific">Tilletiaria anomala (strain ATCC 24038 / CBS 436.72 / UBC 951)</name>
    <dbReference type="NCBI Taxonomy" id="1037660"/>
    <lineage>
        <taxon>Eukaryota</taxon>
        <taxon>Fungi</taxon>
        <taxon>Dikarya</taxon>
        <taxon>Basidiomycota</taxon>
        <taxon>Ustilaginomycotina</taxon>
        <taxon>Exobasidiomycetes</taxon>
        <taxon>Georgefischeriales</taxon>
        <taxon>Tilletiariaceae</taxon>
        <taxon>Tilletiaria</taxon>
    </lineage>
</organism>
<dbReference type="GO" id="GO:0005737">
    <property type="term" value="C:cytoplasm"/>
    <property type="evidence" value="ECO:0007669"/>
    <property type="project" value="TreeGrafter"/>
</dbReference>
<dbReference type="InParanoid" id="A0A066WN12"/>
<dbReference type="GO" id="GO:0004725">
    <property type="term" value="F:protein tyrosine phosphatase activity"/>
    <property type="evidence" value="ECO:0007669"/>
    <property type="project" value="TreeGrafter"/>
</dbReference>
<evidence type="ECO:0000313" key="3">
    <source>
        <dbReference type="EMBL" id="KDN52354.1"/>
    </source>
</evidence>
<feature type="region of interest" description="Disordered" evidence="1">
    <location>
        <begin position="1"/>
        <end position="24"/>
    </location>
</feature>
<dbReference type="PANTHER" id="PTHR10828">
    <property type="entry name" value="M-PHASE INDUCER PHOSPHATASE DUAL SPECIFICITY PHOSPHATASE CDC25"/>
    <property type="match status" value="1"/>
</dbReference>
<sequence>MSEQHPIHSKGWQDVYPTPRDRSTAPLPRVDVQVLKQILERQANGRATEAVIIDVRRTDCESMIPTAINLPAHTFLLSLPTLLPLLAKVPLVLFYCNQSTGRGPRAAGWYADALQEYSDLDDAQTAAKVGVVEGGIVGWEEAFGAGSLQERGKPAQGWSSRQV</sequence>
<protein>
    <recommendedName>
        <fullName evidence="2">Rhodanese domain-containing protein</fullName>
    </recommendedName>
</protein>
<name>A0A066WN12_TILAU</name>
<dbReference type="AlphaFoldDB" id="A0A066WN12"/>
<dbReference type="PROSITE" id="PS50206">
    <property type="entry name" value="RHODANESE_3"/>
    <property type="match status" value="1"/>
</dbReference>
<evidence type="ECO:0000313" key="4">
    <source>
        <dbReference type="Proteomes" id="UP000027361"/>
    </source>
</evidence>
<dbReference type="Proteomes" id="UP000027361">
    <property type="component" value="Unassembled WGS sequence"/>
</dbReference>
<dbReference type="RefSeq" id="XP_013245201.1">
    <property type="nucleotide sequence ID" value="XM_013389747.1"/>
</dbReference>
<dbReference type="HOGENOM" id="CLU_107716_0_2_1"/>
<dbReference type="GO" id="GO:0005634">
    <property type="term" value="C:nucleus"/>
    <property type="evidence" value="ECO:0007669"/>
    <property type="project" value="TreeGrafter"/>
</dbReference>
<dbReference type="STRING" id="1037660.A0A066WN12"/>
<dbReference type="InterPro" id="IPR001763">
    <property type="entry name" value="Rhodanese-like_dom"/>
</dbReference>
<feature type="domain" description="Rhodanese" evidence="2">
    <location>
        <begin position="46"/>
        <end position="148"/>
    </location>
</feature>
<reference evidence="3 4" key="1">
    <citation type="submission" date="2014-05" db="EMBL/GenBank/DDBJ databases">
        <title>Draft genome sequence of a rare smut relative, Tilletiaria anomala UBC 951.</title>
        <authorList>
            <consortium name="DOE Joint Genome Institute"/>
            <person name="Toome M."/>
            <person name="Kuo A."/>
            <person name="Henrissat B."/>
            <person name="Lipzen A."/>
            <person name="Tritt A."/>
            <person name="Yoshinaga Y."/>
            <person name="Zane M."/>
            <person name="Barry K."/>
            <person name="Grigoriev I.V."/>
            <person name="Spatafora J.W."/>
            <person name="Aimea M.C."/>
        </authorList>
    </citation>
    <scope>NUCLEOTIDE SEQUENCE [LARGE SCALE GENOMIC DNA]</scope>
    <source>
        <strain evidence="3 4">UBC 951</strain>
    </source>
</reference>
<evidence type="ECO:0000259" key="2">
    <source>
        <dbReference type="PROSITE" id="PS50206"/>
    </source>
</evidence>
<dbReference type="Gene3D" id="3.40.250.10">
    <property type="entry name" value="Rhodanese-like domain"/>
    <property type="match status" value="1"/>
</dbReference>
<dbReference type="GeneID" id="25266362"/>
<keyword evidence="4" id="KW-1185">Reference proteome</keyword>
<dbReference type="SMART" id="SM00450">
    <property type="entry name" value="RHOD"/>
    <property type="match status" value="1"/>
</dbReference>
<dbReference type="OrthoDB" id="8300214at2759"/>
<accession>A0A066WN12</accession>
<comment type="caution">
    <text evidence="3">The sequence shown here is derived from an EMBL/GenBank/DDBJ whole genome shotgun (WGS) entry which is preliminary data.</text>
</comment>
<evidence type="ECO:0000256" key="1">
    <source>
        <dbReference type="SAM" id="MobiDB-lite"/>
    </source>
</evidence>
<dbReference type="PANTHER" id="PTHR10828:SF50">
    <property type="entry name" value="REDUCTASE (ARC2), PUTATIVE (AFU_ORTHOLOGUE AFUA_6G13400)-RELATED"/>
    <property type="match status" value="1"/>
</dbReference>
<dbReference type="InterPro" id="IPR036873">
    <property type="entry name" value="Rhodanese-like_dom_sf"/>
</dbReference>
<proteinExistence type="predicted"/>